<accession>A0A086LMD7</accession>
<evidence type="ECO:0000256" key="1">
    <source>
        <dbReference type="SAM" id="MobiDB-lite"/>
    </source>
</evidence>
<protein>
    <submittedName>
        <fullName evidence="2">Rhoptry protein ROP1</fullName>
    </submittedName>
</protein>
<dbReference type="Proteomes" id="UP000028834">
    <property type="component" value="Unassembled WGS sequence"/>
</dbReference>
<dbReference type="EMBL" id="AFYV02002737">
    <property type="protein sequence ID" value="KFG57805.1"/>
    <property type="molecule type" value="Genomic_DNA"/>
</dbReference>
<evidence type="ECO:0000313" key="3">
    <source>
        <dbReference type="Proteomes" id="UP000028834"/>
    </source>
</evidence>
<feature type="region of interest" description="Disordered" evidence="1">
    <location>
        <begin position="95"/>
        <end position="162"/>
    </location>
</feature>
<reference evidence="2 3" key="1">
    <citation type="submission" date="2014-05" db="EMBL/GenBank/DDBJ databases">
        <authorList>
            <person name="Sibley D."/>
            <person name="Venepally P."/>
            <person name="Karamycheva S."/>
            <person name="Hadjithomas M."/>
            <person name="Khan A."/>
            <person name="Brunk B."/>
            <person name="Roos D."/>
            <person name="Caler E."/>
            <person name="Lorenzi H."/>
        </authorList>
    </citation>
    <scope>NUCLEOTIDE SEQUENCE [LARGE SCALE GENOMIC DNA]</scope>
    <source>
        <strain evidence="2 3">RUB</strain>
    </source>
</reference>
<feature type="compositionally biased region" description="Polar residues" evidence="1">
    <location>
        <begin position="149"/>
        <end position="159"/>
    </location>
</feature>
<feature type="compositionally biased region" description="Pro residues" evidence="1">
    <location>
        <begin position="180"/>
        <end position="240"/>
    </location>
</feature>
<dbReference type="VEuPathDB" id="ToxoDB:TGRUB_309590"/>
<feature type="compositionally biased region" description="Low complexity" evidence="1">
    <location>
        <begin position="282"/>
        <end position="295"/>
    </location>
</feature>
<feature type="region of interest" description="Disordered" evidence="1">
    <location>
        <begin position="412"/>
        <end position="443"/>
    </location>
</feature>
<proteinExistence type="predicted"/>
<feature type="region of interest" description="Disordered" evidence="1">
    <location>
        <begin position="175"/>
        <end position="295"/>
    </location>
</feature>
<evidence type="ECO:0000313" key="2">
    <source>
        <dbReference type="EMBL" id="KFG57805.1"/>
    </source>
</evidence>
<dbReference type="OrthoDB" id="10642444at2759"/>
<comment type="caution">
    <text evidence="2">The sequence shown here is derived from an EMBL/GenBank/DDBJ whole genome shotgun (WGS) entry which is preliminary data.</text>
</comment>
<name>A0A086LMD7_TOXGO</name>
<sequence>MACRQLLCSVQNLLFYFLRDIYCTDFDTMEQRLPIILLVLSVFFSSTPSAALSSHNGVPAYPSYAQVSLSSNGEPRHRGIRGSFLMPVKPHANADDFASDDNYEPLPSFVEAPVRGPDQVPARGEAALVTEEAPGQQPPVALGSAEGEGTSTTESASEISQDDDTFHDALQELPEDGLEVPPPNAQELPPPNAQELPPPNAQELPPPNEQELPPPNEQVLPPPNEQVLPPPNEQELPPPVGEGQGLQVPGEHGPQGPPDDDQLLLEHTEEQQEGPQEPAPPTQGEQPEGQQPQGPVRQNLFRRALGAARSRFGGARRHVSGVFRRVRGGLNRVVGGVRSGFRRARESVVGGVRRFTGGASRGLRRVREGLRRVFNRVRGRFSRGDSPAADGATNARHRYVAAGAGFGAGFSFGFTRHRRPRTTSGEEGTPLLGQGREQDGGSQ</sequence>
<dbReference type="AlphaFoldDB" id="A0A086LMD7"/>
<gene>
    <name evidence="2" type="ORF">TGRUB_309590</name>
</gene>
<organism evidence="2 3">
    <name type="scientific">Toxoplasma gondii RUB</name>
    <dbReference type="NCBI Taxonomy" id="935652"/>
    <lineage>
        <taxon>Eukaryota</taxon>
        <taxon>Sar</taxon>
        <taxon>Alveolata</taxon>
        <taxon>Apicomplexa</taxon>
        <taxon>Conoidasida</taxon>
        <taxon>Coccidia</taxon>
        <taxon>Eucoccidiorida</taxon>
        <taxon>Eimeriorina</taxon>
        <taxon>Sarcocystidae</taxon>
        <taxon>Toxoplasma</taxon>
    </lineage>
</organism>